<dbReference type="CDD" id="cd20570">
    <property type="entry name" value="CYCLIN_CCNB2_rpt2"/>
    <property type="match status" value="1"/>
</dbReference>
<organism evidence="10 11">
    <name type="scientific">Mauremys mutica</name>
    <name type="common">yellowpond turtle</name>
    <dbReference type="NCBI Taxonomy" id="74926"/>
    <lineage>
        <taxon>Eukaryota</taxon>
        <taxon>Metazoa</taxon>
        <taxon>Chordata</taxon>
        <taxon>Craniata</taxon>
        <taxon>Vertebrata</taxon>
        <taxon>Euteleostomi</taxon>
        <taxon>Archelosauria</taxon>
        <taxon>Testudinata</taxon>
        <taxon>Testudines</taxon>
        <taxon>Cryptodira</taxon>
        <taxon>Durocryptodira</taxon>
        <taxon>Testudinoidea</taxon>
        <taxon>Geoemydidae</taxon>
        <taxon>Geoemydinae</taxon>
        <taxon>Mauremys</taxon>
    </lineage>
</organism>
<evidence type="ECO:0000256" key="5">
    <source>
        <dbReference type="ARBA" id="ARBA00023127"/>
    </source>
</evidence>
<dbReference type="Pfam" id="PF00134">
    <property type="entry name" value="Cyclin_N"/>
    <property type="match status" value="1"/>
</dbReference>
<evidence type="ECO:0000256" key="4">
    <source>
        <dbReference type="ARBA" id="ARBA00022776"/>
    </source>
</evidence>
<dbReference type="GO" id="GO:0044772">
    <property type="term" value="P:mitotic cell cycle phase transition"/>
    <property type="evidence" value="ECO:0007669"/>
    <property type="project" value="InterPro"/>
</dbReference>
<evidence type="ECO:0000256" key="3">
    <source>
        <dbReference type="ARBA" id="ARBA00022618"/>
    </source>
</evidence>
<protein>
    <recommendedName>
        <fullName evidence="12">G2/mitotic-specific cyclin-B2</fullName>
    </recommendedName>
</protein>
<dbReference type="InterPro" id="IPR046965">
    <property type="entry name" value="Cyclin_A/B-like"/>
</dbReference>
<gene>
    <name evidence="10" type="ORF">KIL84_014965</name>
</gene>
<dbReference type="Proteomes" id="UP000827986">
    <property type="component" value="Unassembled WGS sequence"/>
</dbReference>
<dbReference type="GO" id="GO:0051301">
    <property type="term" value="P:cell division"/>
    <property type="evidence" value="ECO:0007669"/>
    <property type="project" value="UniProtKB-KW"/>
</dbReference>
<feature type="domain" description="Cyclin-like" evidence="8">
    <location>
        <begin position="322"/>
        <end position="403"/>
    </location>
</feature>
<dbReference type="GO" id="GO:0016538">
    <property type="term" value="F:cyclin-dependent protein serine/threonine kinase regulator activity"/>
    <property type="evidence" value="ECO:0007669"/>
    <property type="project" value="InterPro"/>
</dbReference>
<dbReference type="SMART" id="SM01332">
    <property type="entry name" value="Cyclin_C"/>
    <property type="match status" value="1"/>
</dbReference>
<dbReference type="FunFam" id="1.10.472.10:FF:000027">
    <property type="entry name" value="G2/mitotic-specific cyclin-B1"/>
    <property type="match status" value="1"/>
</dbReference>
<accession>A0A9D4B8U1</accession>
<keyword evidence="4" id="KW-0498">Mitosis</keyword>
<evidence type="ECO:0000259" key="9">
    <source>
        <dbReference type="SMART" id="SM01332"/>
    </source>
</evidence>
<evidence type="ECO:0000259" key="8">
    <source>
        <dbReference type="SMART" id="SM00385"/>
    </source>
</evidence>
<dbReference type="PIRSF" id="PIRSF001771">
    <property type="entry name" value="Cyclin_A_B_D_E"/>
    <property type="match status" value="1"/>
</dbReference>
<comment type="function">
    <text evidence="1">Essential for the control of the cell cycle at the G2/M (mitosis) transition.</text>
</comment>
<feature type="domain" description="Cyclin-like" evidence="8">
    <location>
        <begin position="225"/>
        <end position="309"/>
    </location>
</feature>
<dbReference type="InterPro" id="IPR004367">
    <property type="entry name" value="Cyclin_C-dom"/>
</dbReference>
<dbReference type="PROSITE" id="PS00292">
    <property type="entry name" value="CYCLINS"/>
    <property type="match status" value="1"/>
</dbReference>
<evidence type="ECO:0008006" key="12">
    <source>
        <dbReference type="Google" id="ProtNLM"/>
    </source>
</evidence>
<evidence type="ECO:0000313" key="10">
    <source>
        <dbReference type="EMBL" id="KAH1184349.1"/>
    </source>
</evidence>
<dbReference type="PANTHER" id="PTHR10177">
    <property type="entry name" value="CYCLINS"/>
    <property type="match status" value="1"/>
</dbReference>
<keyword evidence="5 7" id="KW-0195">Cyclin</keyword>
<evidence type="ECO:0000256" key="7">
    <source>
        <dbReference type="RuleBase" id="RU000383"/>
    </source>
</evidence>
<dbReference type="InterPro" id="IPR039361">
    <property type="entry name" value="Cyclin"/>
</dbReference>
<dbReference type="Gene3D" id="1.10.472.10">
    <property type="entry name" value="Cyclin-like"/>
    <property type="match status" value="2"/>
</dbReference>
<dbReference type="EMBL" id="JAHDVG010000465">
    <property type="protein sequence ID" value="KAH1184349.1"/>
    <property type="molecule type" value="Genomic_DNA"/>
</dbReference>
<dbReference type="InterPro" id="IPR036915">
    <property type="entry name" value="Cyclin-like_sf"/>
</dbReference>
<comment type="similarity">
    <text evidence="2">Belongs to the cyclin family. Cyclin AB subfamily.</text>
</comment>
<dbReference type="SMART" id="SM00385">
    <property type="entry name" value="CYCLIN"/>
    <property type="match status" value="2"/>
</dbReference>
<comment type="caution">
    <text evidence="10">The sequence shown here is derived from an EMBL/GenBank/DDBJ whole genome shotgun (WGS) entry which is preliminary data.</text>
</comment>
<dbReference type="AlphaFoldDB" id="A0A9D4B8U1"/>
<evidence type="ECO:0000256" key="6">
    <source>
        <dbReference type="ARBA" id="ARBA00023306"/>
    </source>
</evidence>
<dbReference type="InterPro" id="IPR006671">
    <property type="entry name" value="Cyclin_N"/>
</dbReference>
<keyword evidence="11" id="KW-1185">Reference proteome</keyword>
<reference evidence="10" key="1">
    <citation type="submission" date="2021-09" db="EMBL/GenBank/DDBJ databases">
        <title>The genome of Mauremys mutica provides insights into the evolution of semi-aquatic lifestyle.</title>
        <authorList>
            <person name="Gong S."/>
            <person name="Gao Y."/>
        </authorList>
    </citation>
    <scope>NUCLEOTIDE SEQUENCE</scope>
    <source>
        <strain evidence="10">MM-2020</strain>
        <tissue evidence="10">Muscle</tissue>
    </source>
</reference>
<keyword evidence="6" id="KW-0131">Cell cycle</keyword>
<proteinExistence type="inferred from homology"/>
<keyword evidence="3" id="KW-0132">Cell division</keyword>
<sequence>MGAQAGRYLKLRAARWCTSVVAASGGGRGVGGRSPSSLLQPDRLQSSAAVLMALVRRAAITRGVENAMTGLNNKAKSQVTNKRAALEEIGNRVTTRGTYAAKKTESFKVPVKTTKGATKPANVTAQPKPSAAVNLTLEETVPKIRSPTPMDVSMKEEDLCQAFSDVLLTNIEDIDSDDWENPQLCSDYVKDIYLYLRQLELQQSVRPHYLNGKEINGRMRAILVDWLVQVHSRFQLLQETLYMCVAIMDRFLQIHTVSRKKLQLAGVTALLLASKYEEIFSPDIADFVYITDNAYSSSQIREMEMMILKELNFDLGRPLPLHFLRRASKAGEADAEQHTLAKYLMELTLIDYDMIHHHPSEIAAAALCLSQKVLGQGEWGVKQQYYTGYAEDNLMLIMQHMAKNVVRVNENLTKYTAIKNKYASSKLMRISTIPQLNSKTVKDLASSLLG</sequence>
<dbReference type="Pfam" id="PF02984">
    <property type="entry name" value="Cyclin_C"/>
    <property type="match status" value="1"/>
</dbReference>
<dbReference type="InterPro" id="IPR048258">
    <property type="entry name" value="Cyclins_cyclin-box"/>
</dbReference>
<dbReference type="InterPro" id="IPR013763">
    <property type="entry name" value="Cyclin-like_dom"/>
</dbReference>
<evidence type="ECO:0000256" key="1">
    <source>
        <dbReference type="ARBA" id="ARBA00003222"/>
    </source>
</evidence>
<feature type="domain" description="Cyclin C-terminal" evidence="9">
    <location>
        <begin position="318"/>
        <end position="436"/>
    </location>
</feature>
<name>A0A9D4B8U1_9SAUR</name>
<dbReference type="SUPFAM" id="SSF47954">
    <property type="entry name" value="Cyclin-like"/>
    <property type="match status" value="2"/>
</dbReference>
<evidence type="ECO:0000256" key="2">
    <source>
        <dbReference type="ARBA" id="ARBA00006955"/>
    </source>
</evidence>
<evidence type="ECO:0000313" key="11">
    <source>
        <dbReference type="Proteomes" id="UP000827986"/>
    </source>
</evidence>